<evidence type="ECO:0000256" key="1">
    <source>
        <dbReference type="ARBA" id="ARBA00005505"/>
    </source>
</evidence>
<dbReference type="Gene3D" id="1.10.510.10">
    <property type="entry name" value="Transferase(Phosphotransferase) domain 1"/>
    <property type="match status" value="1"/>
</dbReference>
<evidence type="ECO:0000256" key="8">
    <source>
        <dbReference type="ARBA" id="ARBA00047899"/>
    </source>
</evidence>
<evidence type="ECO:0000313" key="16">
    <source>
        <dbReference type="Proteomes" id="UP000261620"/>
    </source>
</evidence>
<reference evidence="15" key="1">
    <citation type="submission" date="2025-08" db="UniProtKB">
        <authorList>
            <consortium name="Ensembl"/>
        </authorList>
    </citation>
    <scope>IDENTIFICATION</scope>
</reference>
<dbReference type="PANTHER" id="PTHR22984:SF11">
    <property type="entry name" value="AURORA KINASE-RELATED"/>
    <property type="match status" value="1"/>
</dbReference>
<evidence type="ECO:0000256" key="6">
    <source>
        <dbReference type="ARBA" id="ARBA00022777"/>
    </source>
</evidence>
<dbReference type="GO" id="GO:0004674">
    <property type="term" value="F:protein serine/threonine kinase activity"/>
    <property type="evidence" value="ECO:0007669"/>
    <property type="project" value="UniProtKB-UniRule"/>
</dbReference>
<comment type="similarity">
    <text evidence="1 10">Belongs to the protein kinase superfamily. CAMK Ser/Thr protein kinase family. PIM subfamily.</text>
</comment>
<dbReference type="EC" id="2.7.11.1" evidence="10"/>
<feature type="binding site" evidence="12">
    <location>
        <position position="91"/>
    </location>
    <ligand>
        <name>ATP</name>
        <dbReference type="ChEBI" id="CHEBI:30616"/>
    </ligand>
</feature>
<dbReference type="Gene3D" id="3.30.200.20">
    <property type="entry name" value="Phosphorylase Kinase, domain 1"/>
    <property type="match status" value="1"/>
</dbReference>
<keyword evidence="16" id="KW-1185">Reference proteome</keyword>
<comment type="catalytic activity">
    <reaction evidence="9 10">
        <text>L-seryl-[protein] + ATP = O-phospho-L-seryl-[protein] + ADP + H(+)</text>
        <dbReference type="Rhea" id="RHEA:17989"/>
        <dbReference type="Rhea" id="RHEA-COMP:9863"/>
        <dbReference type="Rhea" id="RHEA-COMP:11604"/>
        <dbReference type="ChEBI" id="CHEBI:15378"/>
        <dbReference type="ChEBI" id="CHEBI:29999"/>
        <dbReference type="ChEBI" id="CHEBI:30616"/>
        <dbReference type="ChEBI" id="CHEBI:83421"/>
        <dbReference type="ChEBI" id="CHEBI:456216"/>
        <dbReference type="EC" id="2.7.11.1"/>
    </reaction>
</comment>
<dbReference type="GO" id="GO:0005737">
    <property type="term" value="C:cytoplasm"/>
    <property type="evidence" value="ECO:0007669"/>
    <property type="project" value="UniProtKB-UniRule"/>
</dbReference>
<dbReference type="GO" id="GO:0106310">
    <property type="term" value="F:protein serine kinase activity"/>
    <property type="evidence" value="ECO:0007669"/>
    <property type="project" value="UniProtKB-UniRule"/>
</dbReference>
<feature type="active site" description="Proton acceptor" evidence="11">
    <location>
        <position position="136"/>
    </location>
</feature>
<feature type="binding site" evidence="12">
    <location>
        <position position="98"/>
    </location>
    <ligand>
        <name>ATP</name>
        <dbReference type="ChEBI" id="CHEBI:30616"/>
    </ligand>
</feature>
<keyword evidence="3" id="KW-0597">Phosphoprotein</keyword>
<feature type="binding site" evidence="12">
    <location>
        <begin position="6"/>
        <end position="14"/>
    </location>
    <ligand>
        <name>ATP</name>
        <dbReference type="ChEBI" id="CHEBI:30616"/>
    </ligand>
</feature>
<comment type="function">
    <text evidence="10">Proto-oncogene with serine/threonine kinase activity involved in cell survival and cell proliferation.</text>
</comment>
<feature type="region of interest" description="Disordered" evidence="13">
    <location>
        <begin position="246"/>
        <end position="275"/>
    </location>
</feature>
<dbReference type="Pfam" id="PF00069">
    <property type="entry name" value="Pkinase"/>
    <property type="match status" value="1"/>
</dbReference>
<feature type="domain" description="Protein kinase" evidence="14">
    <location>
        <begin position="1"/>
        <end position="260"/>
    </location>
</feature>
<dbReference type="SMART" id="SM00220">
    <property type="entry name" value="S_TKc"/>
    <property type="match status" value="1"/>
</dbReference>
<evidence type="ECO:0000256" key="9">
    <source>
        <dbReference type="ARBA" id="ARBA00048679"/>
    </source>
</evidence>
<dbReference type="SUPFAM" id="SSF56112">
    <property type="entry name" value="Protein kinase-like (PK-like)"/>
    <property type="match status" value="1"/>
</dbReference>
<dbReference type="InterPro" id="IPR017348">
    <property type="entry name" value="PIM1/2/3"/>
</dbReference>
<dbReference type="PANTHER" id="PTHR22984">
    <property type="entry name" value="SERINE/THREONINE-PROTEIN KINASE PIM"/>
    <property type="match status" value="1"/>
</dbReference>
<keyword evidence="7 10" id="KW-0067">ATP-binding</keyword>
<evidence type="ECO:0000256" key="12">
    <source>
        <dbReference type="PIRSR" id="PIRSR037993-2"/>
    </source>
</evidence>
<organism evidence="15 16">
    <name type="scientific">Mola mola</name>
    <name type="common">Ocean sunfish</name>
    <name type="synonym">Tetraodon mola</name>
    <dbReference type="NCBI Taxonomy" id="94237"/>
    <lineage>
        <taxon>Eukaryota</taxon>
        <taxon>Metazoa</taxon>
        <taxon>Chordata</taxon>
        <taxon>Craniata</taxon>
        <taxon>Vertebrata</taxon>
        <taxon>Euteleostomi</taxon>
        <taxon>Actinopterygii</taxon>
        <taxon>Neopterygii</taxon>
        <taxon>Teleostei</taxon>
        <taxon>Neoteleostei</taxon>
        <taxon>Acanthomorphata</taxon>
        <taxon>Eupercaria</taxon>
        <taxon>Tetraodontiformes</taxon>
        <taxon>Molidae</taxon>
        <taxon>Mola</taxon>
    </lineage>
</organism>
<dbReference type="Ensembl" id="ENSMMOT00000006936.1">
    <property type="protein sequence ID" value="ENSMMOP00000006811.1"/>
    <property type="gene ID" value="ENSMMOG00000005302.1"/>
</dbReference>
<evidence type="ECO:0000256" key="7">
    <source>
        <dbReference type="ARBA" id="ARBA00022840"/>
    </source>
</evidence>
<evidence type="ECO:0000256" key="11">
    <source>
        <dbReference type="PIRSR" id="PIRSR037993-1"/>
    </source>
</evidence>
<proteinExistence type="inferred from homology"/>
<protein>
    <recommendedName>
        <fullName evidence="10">Serine/threonine-protein kinase</fullName>
        <ecNumber evidence="10">2.7.11.1</ecNumber>
    </recommendedName>
</protein>
<dbReference type="GO" id="GO:0007346">
    <property type="term" value="P:regulation of mitotic cell cycle"/>
    <property type="evidence" value="ECO:0007669"/>
    <property type="project" value="TreeGrafter"/>
</dbReference>
<dbReference type="Proteomes" id="UP000261620">
    <property type="component" value="Unplaced"/>
</dbReference>
<evidence type="ECO:0000259" key="14">
    <source>
        <dbReference type="PROSITE" id="PS50011"/>
    </source>
</evidence>
<dbReference type="PROSITE" id="PS00108">
    <property type="entry name" value="PROTEIN_KINASE_ST"/>
    <property type="match status" value="1"/>
</dbReference>
<keyword evidence="6 10" id="KW-0418">Kinase</keyword>
<dbReference type="PROSITE" id="PS50011">
    <property type="entry name" value="PROTEIN_KINASE_DOM"/>
    <property type="match status" value="1"/>
</dbReference>
<evidence type="ECO:0000256" key="2">
    <source>
        <dbReference type="ARBA" id="ARBA00022527"/>
    </source>
</evidence>
<keyword evidence="2 10" id="KW-0723">Serine/threonine-protein kinase</keyword>
<evidence type="ECO:0000256" key="3">
    <source>
        <dbReference type="ARBA" id="ARBA00022553"/>
    </source>
</evidence>
<dbReference type="GO" id="GO:0043066">
    <property type="term" value="P:negative regulation of apoptotic process"/>
    <property type="evidence" value="ECO:0007669"/>
    <property type="project" value="UniProtKB-UniRule"/>
</dbReference>
<dbReference type="PIRSF" id="PIRSF037993">
    <property type="entry name" value="STPK_Pim-1"/>
    <property type="match status" value="1"/>
</dbReference>
<evidence type="ECO:0000256" key="5">
    <source>
        <dbReference type="ARBA" id="ARBA00022741"/>
    </source>
</evidence>
<reference evidence="15" key="2">
    <citation type="submission" date="2025-09" db="UniProtKB">
        <authorList>
            <consortium name="Ensembl"/>
        </authorList>
    </citation>
    <scope>IDENTIFICATION</scope>
</reference>
<evidence type="ECO:0000313" key="15">
    <source>
        <dbReference type="Ensembl" id="ENSMMOP00000006811.1"/>
    </source>
</evidence>
<dbReference type="InterPro" id="IPR051138">
    <property type="entry name" value="PIM_Ser/Thr_kinase"/>
</dbReference>
<dbReference type="GO" id="GO:0005524">
    <property type="term" value="F:ATP binding"/>
    <property type="evidence" value="ECO:0007669"/>
    <property type="project" value="UniProtKB-UniRule"/>
</dbReference>
<evidence type="ECO:0000256" key="4">
    <source>
        <dbReference type="ARBA" id="ARBA00022679"/>
    </source>
</evidence>
<sequence>MEDTILGKGGFGSVYAGYRNADNLPQINAPACQIDDGNFLLLLYVKCRNGEKILVPLEVALMRKVNKKGTSAAVTLLDWYDLCNEVILILERPVPCLDLIDYINSKAVMQEQEVKVMKQLVSALIEIHSRGVFHRDIKPDNILIETSSDVPCVRIIDFGCGTFLTNMLHTVQQGTYEYTPPEWFLNGSYKAEPTTVWQIGVVMFSILQKRLPFRNRSDIVHQNPVLSSRLSMSKLNRHTCLNKKPEARPSLMSLKDHNPSKLASSDCNDSHGGRAGQQLINESHLEFFDRNNSH</sequence>
<evidence type="ECO:0000256" key="13">
    <source>
        <dbReference type="SAM" id="MobiDB-lite"/>
    </source>
</evidence>
<keyword evidence="4 10" id="KW-0808">Transferase</keyword>
<keyword evidence="5 10" id="KW-0547">Nucleotide-binding</keyword>
<dbReference type="InterPro" id="IPR000719">
    <property type="entry name" value="Prot_kinase_dom"/>
</dbReference>
<dbReference type="InterPro" id="IPR011009">
    <property type="entry name" value="Kinase-like_dom_sf"/>
</dbReference>
<dbReference type="InterPro" id="IPR008271">
    <property type="entry name" value="Ser/Thr_kinase_AS"/>
</dbReference>
<evidence type="ECO:0000256" key="10">
    <source>
        <dbReference type="PIRNR" id="PIRNR037993"/>
    </source>
</evidence>
<name>A0A3Q3VVA8_MOLML</name>
<accession>A0A3Q3VVA8</accession>
<comment type="catalytic activity">
    <reaction evidence="8 10">
        <text>L-threonyl-[protein] + ATP = O-phospho-L-threonyl-[protein] + ADP + H(+)</text>
        <dbReference type="Rhea" id="RHEA:46608"/>
        <dbReference type="Rhea" id="RHEA-COMP:11060"/>
        <dbReference type="Rhea" id="RHEA-COMP:11605"/>
        <dbReference type="ChEBI" id="CHEBI:15378"/>
        <dbReference type="ChEBI" id="CHEBI:30013"/>
        <dbReference type="ChEBI" id="CHEBI:30616"/>
        <dbReference type="ChEBI" id="CHEBI:61977"/>
        <dbReference type="ChEBI" id="CHEBI:456216"/>
        <dbReference type="EC" id="2.7.11.1"/>
    </reaction>
</comment>
<dbReference type="AlphaFoldDB" id="A0A3Q3VVA8"/>